<gene>
    <name evidence="2" type="ORF">KIY12_06275</name>
</gene>
<accession>A0A8J7YTH6</accession>
<sequence>HPEVVEAVCQVKLRRNSERFADFSVILRNHQNLLADLHSPCDFHPYRPPQALTLVLQQPLLGKFVRMMLTYSFPVSQNGSDILYIELFVTGVLLLKTILLLKRPF</sequence>
<name>A0A8J7YTH6_9ARCH</name>
<reference evidence="2" key="1">
    <citation type="submission" date="2021-05" db="EMBL/GenBank/DDBJ databases">
        <title>Genomic insights into ecological role and evolution of a novel Thermoplasmata order Candidatus Sysuiplasmatales.</title>
        <authorList>
            <person name="Yuan Y."/>
        </authorList>
    </citation>
    <scope>NUCLEOTIDE SEQUENCE</scope>
    <source>
        <strain evidence="2">TUT19-bin139</strain>
    </source>
</reference>
<protein>
    <submittedName>
        <fullName evidence="2">Uncharacterized protein</fullName>
    </submittedName>
</protein>
<proteinExistence type="predicted"/>
<feature type="transmembrane region" description="Helical" evidence="1">
    <location>
        <begin position="82"/>
        <end position="101"/>
    </location>
</feature>
<keyword evidence="1" id="KW-0472">Membrane</keyword>
<keyword evidence="1" id="KW-0812">Transmembrane</keyword>
<dbReference type="AlphaFoldDB" id="A0A8J7YTH6"/>
<organism evidence="2 3">
    <name type="scientific">Candidatus Sysuiplasma superficiale</name>
    <dbReference type="NCBI Taxonomy" id="2823368"/>
    <lineage>
        <taxon>Archaea</taxon>
        <taxon>Methanobacteriati</taxon>
        <taxon>Thermoplasmatota</taxon>
        <taxon>Thermoplasmata</taxon>
        <taxon>Candidatus Sysuiplasmatales</taxon>
        <taxon>Candidatus Sysuiplasmataceae</taxon>
        <taxon>Candidatus Sysuiplasma</taxon>
    </lineage>
</organism>
<keyword evidence="1" id="KW-1133">Transmembrane helix</keyword>
<dbReference type="EMBL" id="JAHEAC010000053">
    <property type="protein sequence ID" value="MBX8644309.1"/>
    <property type="molecule type" value="Genomic_DNA"/>
</dbReference>
<evidence type="ECO:0000256" key="1">
    <source>
        <dbReference type="SAM" id="Phobius"/>
    </source>
</evidence>
<evidence type="ECO:0000313" key="3">
    <source>
        <dbReference type="Proteomes" id="UP000750197"/>
    </source>
</evidence>
<evidence type="ECO:0000313" key="2">
    <source>
        <dbReference type="EMBL" id="MBX8644309.1"/>
    </source>
</evidence>
<feature type="non-terminal residue" evidence="2">
    <location>
        <position position="1"/>
    </location>
</feature>
<comment type="caution">
    <text evidence="2">The sequence shown here is derived from an EMBL/GenBank/DDBJ whole genome shotgun (WGS) entry which is preliminary data.</text>
</comment>
<dbReference type="Proteomes" id="UP000750197">
    <property type="component" value="Unassembled WGS sequence"/>
</dbReference>